<dbReference type="EMBL" id="KZ824587">
    <property type="protein sequence ID" value="RAK83588.1"/>
    <property type="molecule type" value="Genomic_DNA"/>
</dbReference>
<organism evidence="1 2">
    <name type="scientific">Aspergillus costaricaensis CBS 115574</name>
    <dbReference type="NCBI Taxonomy" id="1448317"/>
    <lineage>
        <taxon>Eukaryota</taxon>
        <taxon>Fungi</taxon>
        <taxon>Dikarya</taxon>
        <taxon>Ascomycota</taxon>
        <taxon>Pezizomycotina</taxon>
        <taxon>Eurotiomycetes</taxon>
        <taxon>Eurotiomycetidae</taxon>
        <taxon>Eurotiales</taxon>
        <taxon>Aspergillaceae</taxon>
        <taxon>Aspergillus</taxon>
        <taxon>Aspergillus subgen. Circumdati</taxon>
    </lineage>
</organism>
<name>A0ACD1I1E3_9EURO</name>
<sequence>LNFLLTSVDSLPHLNQSRTQLYNVTDRKSLLFHFDFLNAPSLLFVPCTGRSFLLEISRPSHTTCTTISINHMNPSSDRLGCYIFSSHICYCPET</sequence>
<keyword evidence="2" id="KW-1185">Reference proteome</keyword>
<feature type="non-terminal residue" evidence="1">
    <location>
        <position position="1"/>
    </location>
</feature>
<accession>A0ACD1I1E3</accession>
<gene>
    <name evidence="1" type="ORF">BO79DRAFT_160543</name>
</gene>
<protein>
    <submittedName>
        <fullName evidence="1">Uncharacterized protein</fullName>
    </submittedName>
</protein>
<reference evidence="1" key="1">
    <citation type="submission" date="2018-02" db="EMBL/GenBank/DDBJ databases">
        <title>The genomes of Aspergillus section Nigri reveals drivers in fungal speciation.</title>
        <authorList>
            <consortium name="DOE Joint Genome Institute"/>
            <person name="Vesth T.C."/>
            <person name="Nybo J."/>
            <person name="Theobald S."/>
            <person name="Brandl J."/>
            <person name="Frisvad J.C."/>
            <person name="Nielsen K.F."/>
            <person name="Lyhne E.K."/>
            <person name="Kogle M.E."/>
            <person name="Kuo A."/>
            <person name="Riley R."/>
            <person name="Clum A."/>
            <person name="Nolan M."/>
            <person name="Lipzen A."/>
            <person name="Salamov A."/>
            <person name="Henrissat B."/>
            <person name="Wiebenga A."/>
            <person name="De vries R.P."/>
            <person name="Grigoriev I.V."/>
            <person name="Mortensen U.H."/>
            <person name="Andersen M.R."/>
            <person name="Baker S.E."/>
        </authorList>
    </citation>
    <scope>NUCLEOTIDE SEQUENCE</scope>
    <source>
        <strain evidence="1">CBS 115574</strain>
    </source>
</reference>
<proteinExistence type="predicted"/>
<dbReference type="Proteomes" id="UP000249748">
    <property type="component" value="Unassembled WGS sequence"/>
</dbReference>
<evidence type="ECO:0000313" key="1">
    <source>
        <dbReference type="EMBL" id="RAK83588.1"/>
    </source>
</evidence>
<evidence type="ECO:0000313" key="2">
    <source>
        <dbReference type="Proteomes" id="UP000249748"/>
    </source>
</evidence>